<feature type="binding site" evidence="6">
    <location>
        <position position="113"/>
    </location>
    <ligand>
        <name>a divalent metal cation</name>
        <dbReference type="ChEBI" id="CHEBI:60240"/>
        <label>1</label>
    </ligand>
</feature>
<dbReference type="SUPFAM" id="SSF55920">
    <property type="entry name" value="Creatinase/aminopeptidase"/>
    <property type="match status" value="1"/>
</dbReference>
<comment type="cofactor">
    <cofactor evidence="6">
        <name>Co(2+)</name>
        <dbReference type="ChEBI" id="CHEBI:48828"/>
    </cofactor>
    <cofactor evidence="6">
        <name>Zn(2+)</name>
        <dbReference type="ChEBI" id="CHEBI:29105"/>
    </cofactor>
    <cofactor evidence="6">
        <name>Mn(2+)</name>
        <dbReference type="ChEBI" id="CHEBI:29035"/>
    </cofactor>
    <cofactor evidence="6">
        <name>Fe(2+)</name>
        <dbReference type="ChEBI" id="CHEBI:29033"/>
    </cofactor>
    <text evidence="6">Binds 2 divalent metal cations per subunit. Has a high-affinity and a low affinity metal-binding site. The true nature of the physiological cofactor is under debate. The enzyme is active with cobalt, zinc, manganese or divalent iron ions. Most likely, methionine aminopeptidases function as mononuclear Fe(2+)-metalloproteases under physiological conditions, and the catalytically relevant metal-binding site has been assigned to the histidine-containing high-affinity site.</text>
</comment>
<keyword evidence="4 6" id="KW-0479">Metal-binding</keyword>
<dbReference type="Proteomes" id="UP000070483">
    <property type="component" value="Unassembled WGS sequence"/>
</dbReference>
<dbReference type="HAMAP" id="MF_01974">
    <property type="entry name" value="MetAP_1"/>
    <property type="match status" value="1"/>
</dbReference>
<protein>
    <recommendedName>
        <fullName evidence="6 7">Methionine aminopeptidase</fullName>
        <shortName evidence="6">MAP</shortName>
        <shortName evidence="6">MetAP</shortName>
        <ecNumber evidence="6 7">3.4.11.18</ecNumber>
    </recommendedName>
    <alternativeName>
        <fullName evidence="6">Peptidase M</fullName>
    </alternativeName>
</protein>
<dbReference type="PANTHER" id="PTHR43330">
    <property type="entry name" value="METHIONINE AMINOPEPTIDASE"/>
    <property type="match status" value="1"/>
</dbReference>
<feature type="binding site" evidence="6">
    <location>
        <position position="240"/>
    </location>
    <ligand>
        <name>a divalent metal cation</name>
        <dbReference type="ChEBI" id="CHEBI:60240"/>
        <label>2</label>
        <note>catalytic</note>
    </ligand>
</feature>
<evidence type="ECO:0000313" key="10">
    <source>
        <dbReference type="Proteomes" id="UP000070483"/>
    </source>
</evidence>
<dbReference type="PATRIC" id="fig|157687.3.peg.314"/>
<organism evidence="9 10">
    <name type="scientific">Leptotrichia wadei</name>
    <dbReference type="NCBI Taxonomy" id="157687"/>
    <lineage>
        <taxon>Bacteria</taxon>
        <taxon>Fusobacteriati</taxon>
        <taxon>Fusobacteriota</taxon>
        <taxon>Fusobacteriia</taxon>
        <taxon>Fusobacteriales</taxon>
        <taxon>Leptotrichiaceae</taxon>
        <taxon>Leptotrichia</taxon>
    </lineage>
</organism>
<evidence type="ECO:0000256" key="5">
    <source>
        <dbReference type="ARBA" id="ARBA00022801"/>
    </source>
</evidence>
<dbReference type="InterPro" id="IPR002467">
    <property type="entry name" value="Pept_M24A_MAP1"/>
</dbReference>
<feature type="binding site" evidence="6">
    <location>
        <position position="240"/>
    </location>
    <ligand>
        <name>a divalent metal cation</name>
        <dbReference type="ChEBI" id="CHEBI:60240"/>
        <label>1</label>
    </ligand>
</feature>
<evidence type="ECO:0000256" key="3">
    <source>
        <dbReference type="ARBA" id="ARBA00022670"/>
    </source>
</evidence>
<comment type="caution">
    <text evidence="9">The sequence shown here is derived from an EMBL/GenBank/DDBJ whole genome shotgun (WGS) entry which is preliminary data.</text>
</comment>
<keyword evidence="5 6" id="KW-0378">Hydrolase</keyword>
<feature type="binding site" evidence="6">
    <location>
        <position position="84"/>
    </location>
    <ligand>
        <name>substrate</name>
    </ligand>
</feature>
<dbReference type="InterPro" id="IPR001714">
    <property type="entry name" value="Pept_M24_MAP"/>
</dbReference>
<feature type="domain" description="Peptidase M24" evidence="8">
    <location>
        <begin position="12"/>
        <end position="245"/>
    </location>
</feature>
<feature type="binding site" evidence="6">
    <location>
        <position position="209"/>
    </location>
    <ligand>
        <name>a divalent metal cation</name>
        <dbReference type="ChEBI" id="CHEBI:60240"/>
        <label>2</label>
        <note>catalytic</note>
    </ligand>
</feature>
<dbReference type="AlphaFoldDB" id="A0A134APE6"/>
<proteinExistence type="inferred from homology"/>
<evidence type="ECO:0000313" key="9">
    <source>
        <dbReference type="EMBL" id="KXB69571.1"/>
    </source>
</evidence>
<dbReference type="PANTHER" id="PTHR43330:SF27">
    <property type="entry name" value="METHIONINE AMINOPEPTIDASE"/>
    <property type="match status" value="1"/>
</dbReference>
<evidence type="ECO:0000256" key="4">
    <source>
        <dbReference type="ARBA" id="ARBA00022723"/>
    </source>
</evidence>
<dbReference type="EC" id="3.4.11.18" evidence="6 7"/>
<dbReference type="EMBL" id="LSDD01000021">
    <property type="protein sequence ID" value="KXB69571.1"/>
    <property type="molecule type" value="Genomic_DNA"/>
</dbReference>
<feature type="binding site" evidence="6">
    <location>
        <position position="102"/>
    </location>
    <ligand>
        <name>a divalent metal cation</name>
        <dbReference type="ChEBI" id="CHEBI:60240"/>
        <label>1</label>
    </ligand>
</feature>
<evidence type="ECO:0000256" key="6">
    <source>
        <dbReference type="HAMAP-Rule" id="MF_01974"/>
    </source>
</evidence>
<comment type="subunit">
    <text evidence="6">Monomer.</text>
</comment>
<evidence type="ECO:0000256" key="2">
    <source>
        <dbReference type="ARBA" id="ARBA00022438"/>
    </source>
</evidence>
<dbReference type="GO" id="GO:0006508">
    <property type="term" value="P:proteolysis"/>
    <property type="evidence" value="ECO:0007669"/>
    <property type="project" value="UniProtKB-KW"/>
</dbReference>
<dbReference type="Pfam" id="PF00557">
    <property type="entry name" value="Peptidase_M24"/>
    <property type="match status" value="1"/>
</dbReference>
<dbReference type="PROSITE" id="PS00680">
    <property type="entry name" value="MAP_1"/>
    <property type="match status" value="1"/>
</dbReference>
<keyword evidence="2 6" id="KW-0031">Aminopeptidase</keyword>
<sequence>MIIYKTLDEIKKIKKANEIIARLFEDVLPKYVKAGISTYELDQIAEDYIRSQGAIPGTKGYDIGSPYPPYPAATCISVNEVVVHGIPSKKQILKEGDILTIDTVTVLDGYFGDSAITYAVGEIDETSKKLMEVTEKARAIGIEAAHAGNRIGDIGHAIQKYVESFGFSLVRDFAGHGVGKEMHEDPIIPNYGRAGTGAKIENGMVITVEPMVNVGTYKVKILPDMWTAVTKDGKRSAQYEHSFAIIDGKPVILSVRD</sequence>
<name>A0A134APE6_9FUSO</name>
<evidence type="ECO:0000256" key="7">
    <source>
        <dbReference type="RuleBase" id="RU003653"/>
    </source>
</evidence>
<dbReference type="GO" id="GO:0046872">
    <property type="term" value="F:metal ion binding"/>
    <property type="evidence" value="ECO:0007669"/>
    <property type="project" value="UniProtKB-UniRule"/>
</dbReference>
<feature type="binding site" evidence="6">
    <location>
        <position position="176"/>
    </location>
    <ligand>
        <name>a divalent metal cation</name>
        <dbReference type="ChEBI" id="CHEBI:60240"/>
        <label>2</label>
        <note>catalytic</note>
    </ligand>
</feature>
<comment type="function">
    <text evidence="1 6">Removes the N-terminal methionine from nascent proteins. The N-terminal methionine is often cleaved when the second residue in the primary sequence is small and uncharged (Met-Ala-, Cys, Gly, Pro, Ser, Thr, or Val). Requires deformylation of the N(alpha)-formylated initiator methionine before it can be hydrolyzed.</text>
</comment>
<dbReference type="GO" id="GO:0005829">
    <property type="term" value="C:cytosol"/>
    <property type="evidence" value="ECO:0007669"/>
    <property type="project" value="TreeGrafter"/>
</dbReference>
<dbReference type="RefSeq" id="WP_060917335.1">
    <property type="nucleotide sequence ID" value="NZ_KQ960015.1"/>
</dbReference>
<evidence type="ECO:0000256" key="1">
    <source>
        <dbReference type="ARBA" id="ARBA00002521"/>
    </source>
</evidence>
<dbReference type="InterPro" id="IPR000994">
    <property type="entry name" value="Pept_M24"/>
</dbReference>
<dbReference type="GO" id="GO:0004239">
    <property type="term" value="F:initiator methionyl aminopeptidase activity"/>
    <property type="evidence" value="ECO:0007669"/>
    <property type="project" value="UniProtKB-UniRule"/>
</dbReference>
<keyword evidence="10" id="KW-1185">Reference proteome</keyword>
<keyword evidence="3 6" id="KW-0645">Protease</keyword>
<gene>
    <name evidence="6" type="primary">map</name>
    <name evidence="9" type="ORF">HMPREF3180_00310</name>
</gene>
<dbReference type="PRINTS" id="PR00599">
    <property type="entry name" value="MAPEPTIDASE"/>
</dbReference>
<dbReference type="GO" id="GO:0070006">
    <property type="term" value="F:metalloaminopeptidase activity"/>
    <property type="evidence" value="ECO:0007669"/>
    <property type="project" value="UniProtKB-UniRule"/>
</dbReference>
<dbReference type="NCBIfam" id="TIGR00500">
    <property type="entry name" value="met_pdase_I"/>
    <property type="match status" value="1"/>
</dbReference>
<dbReference type="Gene3D" id="3.90.230.10">
    <property type="entry name" value="Creatinase/methionine aminopeptidase superfamily"/>
    <property type="match status" value="1"/>
</dbReference>
<dbReference type="STRING" id="157687.HMPREF3180_00310"/>
<reference evidence="10" key="1">
    <citation type="submission" date="2016-01" db="EMBL/GenBank/DDBJ databases">
        <authorList>
            <person name="Mitreva M."/>
            <person name="Pepin K.H."/>
            <person name="Mihindukulasuriya K.A."/>
            <person name="Fulton R."/>
            <person name="Fronick C."/>
            <person name="O'Laughlin M."/>
            <person name="Miner T."/>
            <person name="Herter B."/>
            <person name="Rosa B.A."/>
            <person name="Cordes M."/>
            <person name="Tomlinson C."/>
            <person name="Wollam A."/>
            <person name="Palsikar V.B."/>
            <person name="Mardis E.R."/>
            <person name="Wilson R.K."/>
        </authorList>
    </citation>
    <scope>NUCLEOTIDE SEQUENCE [LARGE SCALE GENOMIC DNA]</scope>
    <source>
        <strain evidence="10">KA00185</strain>
    </source>
</reference>
<feature type="binding site" evidence="6">
    <location>
        <position position="183"/>
    </location>
    <ligand>
        <name>substrate</name>
    </ligand>
</feature>
<comment type="similarity">
    <text evidence="6">Belongs to the peptidase M24A family. Methionine aminopeptidase type 1 subfamily.</text>
</comment>
<evidence type="ECO:0000259" key="8">
    <source>
        <dbReference type="Pfam" id="PF00557"/>
    </source>
</evidence>
<accession>A0A134APE6</accession>
<dbReference type="CDD" id="cd01086">
    <property type="entry name" value="MetAP1"/>
    <property type="match status" value="1"/>
</dbReference>
<dbReference type="OrthoDB" id="9802055at2"/>
<feature type="binding site" evidence="6">
    <location>
        <position position="113"/>
    </location>
    <ligand>
        <name>a divalent metal cation</name>
        <dbReference type="ChEBI" id="CHEBI:60240"/>
        <label>2</label>
        <note>catalytic</note>
    </ligand>
</feature>
<dbReference type="InterPro" id="IPR036005">
    <property type="entry name" value="Creatinase/aminopeptidase-like"/>
</dbReference>
<comment type="catalytic activity">
    <reaction evidence="6 7">
        <text>Release of N-terminal amino acids, preferentially methionine, from peptides and arylamides.</text>
        <dbReference type="EC" id="3.4.11.18"/>
    </reaction>
</comment>